<reference evidence="7 8" key="1">
    <citation type="submission" date="2017-08" db="EMBL/GenBank/DDBJ databases">
        <title>Infants hospitalized years apart are colonized by the same room-sourced microbial strains.</title>
        <authorList>
            <person name="Brooks B."/>
            <person name="Olm M.R."/>
            <person name="Firek B.A."/>
            <person name="Baker R."/>
            <person name="Thomas B.C."/>
            <person name="Morowitz M.J."/>
            <person name="Banfield J.F."/>
        </authorList>
    </citation>
    <scope>NUCLEOTIDE SEQUENCE [LARGE SCALE GENOMIC DNA]</scope>
    <source>
        <strain evidence="7">S2_005_003_R2_41</strain>
    </source>
</reference>
<evidence type="ECO:0000256" key="2">
    <source>
        <dbReference type="ARBA" id="ARBA00022692"/>
    </source>
</evidence>
<dbReference type="EMBL" id="QFPP01000295">
    <property type="protein sequence ID" value="PZQ69505.1"/>
    <property type="molecule type" value="Genomic_DNA"/>
</dbReference>
<gene>
    <name evidence="7" type="ORF">DI563_19490</name>
</gene>
<keyword evidence="4 5" id="KW-0472">Membrane</keyword>
<name>A0A2W5Q4B0_VARPD</name>
<dbReference type="Proteomes" id="UP000249135">
    <property type="component" value="Unassembled WGS sequence"/>
</dbReference>
<dbReference type="GO" id="GO:0016020">
    <property type="term" value="C:membrane"/>
    <property type="evidence" value="ECO:0007669"/>
    <property type="project" value="UniProtKB-SubCell"/>
</dbReference>
<dbReference type="PANTHER" id="PTHR37422:SF13">
    <property type="entry name" value="LIPOPOLYSACCHARIDE BIOSYNTHESIS PROTEIN PA4999-RELATED"/>
    <property type="match status" value="1"/>
</dbReference>
<evidence type="ECO:0000313" key="8">
    <source>
        <dbReference type="Proteomes" id="UP000249135"/>
    </source>
</evidence>
<feature type="transmembrane region" description="Helical" evidence="5">
    <location>
        <begin position="311"/>
        <end position="331"/>
    </location>
</feature>
<keyword evidence="2 5" id="KW-0812">Transmembrane</keyword>
<feature type="transmembrane region" description="Helical" evidence="5">
    <location>
        <begin position="12"/>
        <end position="30"/>
    </location>
</feature>
<dbReference type="InterPro" id="IPR051533">
    <property type="entry name" value="WaaL-like"/>
</dbReference>
<comment type="caution">
    <text evidence="7">The sequence shown here is derived from an EMBL/GenBank/DDBJ whole genome shotgun (WGS) entry which is preliminary data.</text>
</comment>
<accession>A0A2W5Q4B0</accession>
<feature type="transmembrane region" description="Helical" evidence="5">
    <location>
        <begin position="42"/>
        <end position="63"/>
    </location>
</feature>
<feature type="transmembrane region" description="Helical" evidence="5">
    <location>
        <begin position="140"/>
        <end position="161"/>
    </location>
</feature>
<feature type="transmembrane region" description="Helical" evidence="5">
    <location>
        <begin position="168"/>
        <end position="186"/>
    </location>
</feature>
<dbReference type="InterPro" id="IPR007016">
    <property type="entry name" value="O-antigen_ligase-rel_domated"/>
</dbReference>
<protein>
    <submittedName>
        <fullName evidence="7">Polymerase</fullName>
    </submittedName>
</protein>
<dbReference type="AlphaFoldDB" id="A0A2W5Q4B0"/>
<sequence length="405" mass="44671">MWGAVVFMPVGVNYLGFFLLLLAMLAAGDWRERAARVRQHPLWWPVMAFLVWQLAVLAFGPHYDETPVNLWHGVRLTATMLMALALTREEAVWAIRGFLGIAVVNIAYIVVFYGIVFSGHTPSVPPNLFRSVIFLVGNKSINNALLFTVLGAGAAACGLLWMTRHRPGAALLAFGVTAVTVVIINFNLMSRTSLLALLVVLPAVCVHQWRRQWRALLIALAVGGVLVGAAAWNAPPFIEQKLATGVQEIEAAKAGAVSEGSWVVRYYMYTETARMILEKPLAGWGIGAWNSEWRLRGPALLADYNMPHNDYLWMGSQTGFPGLLALLAIVLTGVWQGWKRPDLTGRIAFAAMLILATSVNSALRDAQIGLSLLWIAMVCLRLAREPVESGEPWREVPPRRWQRAA</sequence>
<feature type="transmembrane region" description="Helical" evidence="5">
    <location>
        <begin position="69"/>
        <end position="86"/>
    </location>
</feature>
<dbReference type="PANTHER" id="PTHR37422">
    <property type="entry name" value="TEICHURONIC ACID BIOSYNTHESIS PROTEIN TUAE"/>
    <property type="match status" value="1"/>
</dbReference>
<dbReference type="Pfam" id="PF04932">
    <property type="entry name" value="Wzy_C"/>
    <property type="match status" value="1"/>
</dbReference>
<evidence type="ECO:0000256" key="5">
    <source>
        <dbReference type="SAM" id="Phobius"/>
    </source>
</evidence>
<proteinExistence type="predicted"/>
<comment type="subcellular location">
    <subcellularLocation>
        <location evidence="1">Membrane</location>
        <topology evidence="1">Multi-pass membrane protein</topology>
    </subcellularLocation>
</comment>
<organism evidence="7 8">
    <name type="scientific">Variovorax paradoxus</name>
    <dbReference type="NCBI Taxonomy" id="34073"/>
    <lineage>
        <taxon>Bacteria</taxon>
        <taxon>Pseudomonadati</taxon>
        <taxon>Pseudomonadota</taxon>
        <taxon>Betaproteobacteria</taxon>
        <taxon>Burkholderiales</taxon>
        <taxon>Comamonadaceae</taxon>
        <taxon>Variovorax</taxon>
    </lineage>
</organism>
<evidence type="ECO:0000256" key="1">
    <source>
        <dbReference type="ARBA" id="ARBA00004141"/>
    </source>
</evidence>
<feature type="transmembrane region" description="Helical" evidence="5">
    <location>
        <begin position="98"/>
        <end position="120"/>
    </location>
</feature>
<feature type="domain" description="O-antigen ligase-related" evidence="6">
    <location>
        <begin position="178"/>
        <end position="327"/>
    </location>
</feature>
<evidence type="ECO:0000256" key="4">
    <source>
        <dbReference type="ARBA" id="ARBA00023136"/>
    </source>
</evidence>
<evidence type="ECO:0000259" key="6">
    <source>
        <dbReference type="Pfam" id="PF04932"/>
    </source>
</evidence>
<feature type="transmembrane region" description="Helical" evidence="5">
    <location>
        <begin position="192"/>
        <end position="209"/>
    </location>
</feature>
<feature type="transmembrane region" description="Helical" evidence="5">
    <location>
        <begin position="216"/>
        <end position="234"/>
    </location>
</feature>
<evidence type="ECO:0000313" key="7">
    <source>
        <dbReference type="EMBL" id="PZQ69505.1"/>
    </source>
</evidence>
<evidence type="ECO:0000256" key="3">
    <source>
        <dbReference type="ARBA" id="ARBA00022989"/>
    </source>
</evidence>
<keyword evidence="3 5" id="KW-1133">Transmembrane helix</keyword>